<dbReference type="WBParaSite" id="scf7180000417361.g1200">
    <property type="protein sequence ID" value="scf7180000417361.g1200"/>
    <property type="gene ID" value="scf7180000417361.g1200"/>
</dbReference>
<sequence length="72" mass="7922">MLAYTDEIIVGKLNNVIVNQVIVHQSPKKGIDLGTDTPINSNQKEPKKGIDLGTDTPVPKNTPLNQDRCNRL</sequence>
<dbReference type="AlphaFoldDB" id="A0A915NH70"/>
<evidence type="ECO:0000313" key="3">
    <source>
        <dbReference type="WBParaSite" id="scf7180000417361.g1200"/>
    </source>
</evidence>
<feature type="compositionally biased region" description="Polar residues" evidence="1">
    <location>
        <begin position="62"/>
        <end position="72"/>
    </location>
</feature>
<dbReference type="Proteomes" id="UP000887560">
    <property type="component" value="Unplaced"/>
</dbReference>
<accession>A0A915NH70</accession>
<keyword evidence="2" id="KW-1185">Reference proteome</keyword>
<protein>
    <submittedName>
        <fullName evidence="3">Uncharacterized protein</fullName>
    </submittedName>
</protein>
<evidence type="ECO:0000256" key="1">
    <source>
        <dbReference type="SAM" id="MobiDB-lite"/>
    </source>
</evidence>
<reference evidence="3" key="1">
    <citation type="submission" date="2022-11" db="UniProtKB">
        <authorList>
            <consortium name="WormBaseParasite"/>
        </authorList>
    </citation>
    <scope>IDENTIFICATION</scope>
</reference>
<feature type="region of interest" description="Disordered" evidence="1">
    <location>
        <begin position="27"/>
        <end position="72"/>
    </location>
</feature>
<name>A0A915NH70_9BILA</name>
<evidence type="ECO:0000313" key="2">
    <source>
        <dbReference type="Proteomes" id="UP000887560"/>
    </source>
</evidence>
<organism evidence="2 3">
    <name type="scientific">Meloidogyne floridensis</name>
    <dbReference type="NCBI Taxonomy" id="298350"/>
    <lineage>
        <taxon>Eukaryota</taxon>
        <taxon>Metazoa</taxon>
        <taxon>Ecdysozoa</taxon>
        <taxon>Nematoda</taxon>
        <taxon>Chromadorea</taxon>
        <taxon>Rhabditida</taxon>
        <taxon>Tylenchina</taxon>
        <taxon>Tylenchomorpha</taxon>
        <taxon>Tylenchoidea</taxon>
        <taxon>Meloidogynidae</taxon>
        <taxon>Meloidogyninae</taxon>
        <taxon>Meloidogyne</taxon>
    </lineage>
</organism>
<proteinExistence type="predicted"/>